<accession>A0A942UTL9</accession>
<evidence type="ECO:0000256" key="3">
    <source>
        <dbReference type="ARBA" id="ARBA00023125"/>
    </source>
</evidence>
<keyword evidence="7" id="KW-1185">Reference proteome</keyword>
<proteinExistence type="inferred from homology"/>
<evidence type="ECO:0000256" key="1">
    <source>
        <dbReference type="ARBA" id="ARBA00009437"/>
    </source>
</evidence>
<reference evidence="6" key="1">
    <citation type="submission" date="2019-12" db="EMBL/GenBank/DDBJ databases">
        <title>Clostridiaceae gen. nov. sp. nov., isolated from sediment in Xinjiang, China.</title>
        <authorList>
            <person name="Zhang R."/>
        </authorList>
    </citation>
    <scope>NUCLEOTIDE SEQUENCE</scope>
    <source>
        <strain evidence="6">D2Q-11</strain>
    </source>
</reference>
<sequence>MDFRQLETFVEVINSKSFSKAANKLFLTQPTVTSHIQNLEKELGTPLLNRSNKSISPTTSGTILYDYAQDIINMRDMARFKLGKYKGKIEGNLEIASSSIPKQYILPYILKEFFSIYPSVTVDIVHNNSKGVINSIMDNTIDFGIVGAKYNNRYLEYIELTKDDLVLIAPKDNQFPESNELSLDMVKKQNIILRQPGSGSRLLLEKSLIEINESIKSFNIVVTTESNETIKKFIELGIGVSFISKLAVKEELEKGIFKAYDIKELNLGRKFFFVYHKNRNLSPLAETFKDFVVKWIKNNNKVEL</sequence>
<dbReference type="InterPro" id="IPR000847">
    <property type="entry name" value="LysR_HTH_N"/>
</dbReference>
<dbReference type="EMBL" id="WSFT01000013">
    <property type="protein sequence ID" value="MBS4537205.1"/>
    <property type="molecule type" value="Genomic_DNA"/>
</dbReference>
<dbReference type="PROSITE" id="PS50931">
    <property type="entry name" value="HTH_LYSR"/>
    <property type="match status" value="1"/>
</dbReference>
<dbReference type="InterPro" id="IPR005119">
    <property type="entry name" value="LysR_subst-bd"/>
</dbReference>
<protein>
    <submittedName>
        <fullName evidence="6">LysR family transcriptional regulator</fullName>
    </submittedName>
</protein>
<dbReference type="PANTHER" id="PTHR30126">
    <property type="entry name" value="HTH-TYPE TRANSCRIPTIONAL REGULATOR"/>
    <property type="match status" value="1"/>
</dbReference>
<evidence type="ECO:0000256" key="4">
    <source>
        <dbReference type="ARBA" id="ARBA00023163"/>
    </source>
</evidence>
<dbReference type="Gene3D" id="1.10.10.10">
    <property type="entry name" value="Winged helix-like DNA-binding domain superfamily/Winged helix DNA-binding domain"/>
    <property type="match status" value="1"/>
</dbReference>
<dbReference type="Gene3D" id="3.40.190.290">
    <property type="match status" value="1"/>
</dbReference>
<comment type="caution">
    <text evidence="6">The sequence shown here is derived from an EMBL/GenBank/DDBJ whole genome shotgun (WGS) entry which is preliminary data.</text>
</comment>
<dbReference type="SUPFAM" id="SSF46785">
    <property type="entry name" value="Winged helix' DNA-binding domain"/>
    <property type="match status" value="1"/>
</dbReference>
<dbReference type="AlphaFoldDB" id="A0A942UTL9"/>
<dbReference type="GO" id="GO:0000976">
    <property type="term" value="F:transcription cis-regulatory region binding"/>
    <property type="evidence" value="ECO:0007669"/>
    <property type="project" value="TreeGrafter"/>
</dbReference>
<dbReference type="InterPro" id="IPR036390">
    <property type="entry name" value="WH_DNA-bd_sf"/>
</dbReference>
<dbReference type="PANTHER" id="PTHR30126:SF64">
    <property type="entry name" value="HTH-TYPE TRANSCRIPTIONAL REGULATOR CITR"/>
    <property type="match status" value="1"/>
</dbReference>
<feature type="domain" description="HTH lysR-type" evidence="5">
    <location>
        <begin position="1"/>
        <end position="58"/>
    </location>
</feature>
<dbReference type="Pfam" id="PF00126">
    <property type="entry name" value="HTH_1"/>
    <property type="match status" value="1"/>
</dbReference>
<dbReference type="InterPro" id="IPR047788">
    <property type="entry name" value="LysR-like_Sec_metab"/>
</dbReference>
<evidence type="ECO:0000313" key="7">
    <source>
        <dbReference type="Proteomes" id="UP000724672"/>
    </source>
</evidence>
<dbReference type="PRINTS" id="PR00039">
    <property type="entry name" value="HTHLYSR"/>
</dbReference>
<dbReference type="SUPFAM" id="SSF53850">
    <property type="entry name" value="Periplasmic binding protein-like II"/>
    <property type="match status" value="1"/>
</dbReference>
<evidence type="ECO:0000259" key="5">
    <source>
        <dbReference type="PROSITE" id="PS50931"/>
    </source>
</evidence>
<evidence type="ECO:0000256" key="2">
    <source>
        <dbReference type="ARBA" id="ARBA00023015"/>
    </source>
</evidence>
<name>A0A942UTL9_9FIRM</name>
<keyword evidence="4" id="KW-0804">Transcription</keyword>
<dbReference type="FunFam" id="1.10.10.10:FF:000001">
    <property type="entry name" value="LysR family transcriptional regulator"/>
    <property type="match status" value="1"/>
</dbReference>
<dbReference type="Pfam" id="PF03466">
    <property type="entry name" value="LysR_substrate"/>
    <property type="match status" value="1"/>
</dbReference>
<dbReference type="NCBIfam" id="NF040786">
    <property type="entry name" value="LysR_Sec_metab"/>
    <property type="match status" value="1"/>
</dbReference>
<comment type="similarity">
    <text evidence="1">Belongs to the LysR transcriptional regulatory family.</text>
</comment>
<evidence type="ECO:0000313" key="6">
    <source>
        <dbReference type="EMBL" id="MBS4537205.1"/>
    </source>
</evidence>
<keyword evidence="2" id="KW-0805">Transcription regulation</keyword>
<dbReference type="InterPro" id="IPR036388">
    <property type="entry name" value="WH-like_DNA-bd_sf"/>
</dbReference>
<keyword evidence="3" id="KW-0238">DNA-binding</keyword>
<gene>
    <name evidence="6" type="ORF">GOQ27_01960</name>
</gene>
<dbReference type="Proteomes" id="UP000724672">
    <property type="component" value="Unassembled WGS sequence"/>
</dbReference>
<organism evidence="6 7">
    <name type="scientific">Anaeromonas frigoriresistens</name>
    <dbReference type="NCBI Taxonomy" id="2683708"/>
    <lineage>
        <taxon>Bacteria</taxon>
        <taxon>Bacillati</taxon>
        <taxon>Bacillota</taxon>
        <taxon>Tissierellia</taxon>
        <taxon>Tissierellales</taxon>
        <taxon>Thermohalobacteraceae</taxon>
        <taxon>Anaeromonas</taxon>
    </lineage>
</organism>
<dbReference type="GO" id="GO:0003700">
    <property type="term" value="F:DNA-binding transcription factor activity"/>
    <property type="evidence" value="ECO:0007669"/>
    <property type="project" value="InterPro"/>
</dbReference>